<gene>
    <name evidence="6" type="ORF">AA0115_g4836</name>
    <name evidence="7" type="ORF">AA0119_g2221</name>
</gene>
<evidence type="ECO:0000313" key="7">
    <source>
        <dbReference type="EMBL" id="RYO07326.1"/>
    </source>
</evidence>
<reference evidence="6" key="1">
    <citation type="submission" date="2017-10" db="EMBL/GenBank/DDBJ databases">
        <authorList>
            <person name="Armitage A.D."/>
            <person name="Barbara D.J."/>
            <person name="Woodhall J.W."/>
            <person name="Sreenivasaprasad S."/>
            <person name="Lane C.R."/>
            <person name="Clarkson J.P."/>
            <person name="Harrison R.J."/>
        </authorList>
    </citation>
    <scope>NUCLEOTIDE SEQUENCE</scope>
    <source>
        <strain evidence="6">FERA 1164</strain>
        <strain evidence="7">FERA 635</strain>
    </source>
</reference>
<dbReference type="AlphaFoldDB" id="A0AB37WL96"/>
<sequence>MSERKSYYKYVPSVAAAGIFVALFAALAGFHLFRTLKTRTWFCIPLVLGAVFEVIGFFCRALGKSKPNVLLPYIIQNLFILLAPILFAASVYMFLARIIGATNTSHHSIIRINWVTRIFVGGDVLCFLVQAAGGGILASSNSNSSADLGKGVILAGLCLQMVIFGFFVLVAAIWQMRMNQDGARGHTLKSFNWLLYLQMLYIVSILITVRNLFRVIEYAMGRE</sequence>
<feature type="transmembrane region" description="Helical" evidence="5">
    <location>
        <begin position="193"/>
        <end position="213"/>
    </location>
</feature>
<dbReference type="EMBL" id="PDXB01000010">
    <property type="protein sequence ID" value="RYN30394.1"/>
    <property type="molecule type" value="Genomic_DNA"/>
</dbReference>
<evidence type="ECO:0000256" key="3">
    <source>
        <dbReference type="ARBA" id="ARBA00022989"/>
    </source>
</evidence>
<comment type="caution">
    <text evidence="6">The sequence shown here is derived from an EMBL/GenBank/DDBJ whole genome shotgun (WGS) entry which is preliminary data.</text>
</comment>
<dbReference type="InterPro" id="IPR007568">
    <property type="entry name" value="RTA1"/>
</dbReference>
<feature type="transmembrane region" description="Helical" evidence="5">
    <location>
        <begin position="151"/>
        <end position="173"/>
    </location>
</feature>
<reference evidence="6" key="2">
    <citation type="journal article" date="2019" name="bioRxiv">
        <title>Genomics, evolutionary history and diagnostics of the Alternaria alternata species group including apple and Asian pear pathotypes.</title>
        <authorList>
            <person name="Armitage A.D."/>
            <person name="Cockerton H.M."/>
            <person name="Sreenivasaprasad S."/>
            <person name="Woodhall J.W."/>
            <person name="Lane C.R."/>
            <person name="Harrison R.J."/>
            <person name="Clarkson J.P."/>
        </authorList>
    </citation>
    <scope>NUCLEOTIDE SEQUENCE</scope>
    <source>
        <strain evidence="6">FERA 1164</strain>
        <strain evidence="7">FERA 635</strain>
    </source>
</reference>
<keyword evidence="9" id="KW-1185">Reference proteome</keyword>
<keyword evidence="3 5" id="KW-1133">Transmembrane helix</keyword>
<feature type="transmembrane region" description="Helical" evidence="5">
    <location>
        <begin position="12"/>
        <end position="33"/>
    </location>
</feature>
<evidence type="ECO:0000313" key="8">
    <source>
        <dbReference type="Proteomes" id="UP000292340"/>
    </source>
</evidence>
<protein>
    <recommendedName>
        <fullName evidence="10">RTA1 like protein</fullName>
    </recommendedName>
</protein>
<dbReference type="PANTHER" id="PTHR31465:SF1">
    <property type="entry name" value="PROTEIN RTA1-RELATED"/>
    <property type="match status" value="1"/>
</dbReference>
<organism evidence="6 8">
    <name type="scientific">Alternaria tenuissima</name>
    <dbReference type="NCBI Taxonomy" id="119927"/>
    <lineage>
        <taxon>Eukaryota</taxon>
        <taxon>Fungi</taxon>
        <taxon>Dikarya</taxon>
        <taxon>Ascomycota</taxon>
        <taxon>Pezizomycotina</taxon>
        <taxon>Dothideomycetes</taxon>
        <taxon>Pleosporomycetidae</taxon>
        <taxon>Pleosporales</taxon>
        <taxon>Pleosporineae</taxon>
        <taxon>Pleosporaceae</taxon>
        <taxon>Alternaria</taxon>
        <taxon>Alternaria sect. Alternaria</taxon>
        <taxon>Alternaria alternata complex</taxon>
    </lineage>
</organism>
<proteinExistence type="predicted"/>
<dbReference type="Proteomes" id="UP000293195">
    <property type="component" value="Unassembled WGS sequence"/>
</dbReference>
<name>A0AB37WL96_9PLEO</name>
<keyword evidence="4 5" id="KW-0472">Membrane</keyword>
<feature type="transmembrane region" description="Helical" evidence="5">
    <location>
        <begin position="114"/>
        <end position="139"/>
    </location>
</feature>
<accession>A0AB37WL96</accession>
<evidence type="ECO:0000313" key="9">
    <source>
        <dbReference type="Proteomes" id="UP000293195"/>
    </source>
</evidence>
<evidence type="ECO:0008006" key="10">
    <source>
        <dbReference type="Google" id="ProtNLM"/>
    </source>
</evidence>
<comment type="subcellular location">
    <subcellularLocation>
        <location evidence="1">Membrane</location>
        <topology evidence="1">Multi-pass membrane protein</topology>
    </subcellularLocation>
</comment>
<feature type="transmembrane region" description="Helical" evidence="5">
    <location>
        <begin position="39"/>
        <end position="58"/>
    </location>
</feature>
<dbReference type="GO" id="GO:0016020">
    <property type="term" value="C:membrane"/>
    <property type="evidence" value="ECO:0007669"/>
    <property type="project" value="UniProtKB-SubCell"/>
</dbReference>
<keyword evidence="2 5" id="KW-0812">Transmembrane</keyword>
<dbReference type="PANTHER" id="PTHR31465">
    <property type="entry name" value="PROTEIN RTA1-RELATED"/>
    <property type="match status" value="1"/>
</dbReference>
<dbReference type="Pfam" id="PF04479">
    <property type="entry name" value="RTA1"/>
    <property type="match status" value="1"/>
</dbReference>
<evidence type="ECO:0000256" key="2">
    <source>
        <dbReference type="ARBA" id="ARBA00022692"/>
    </source>
</evidence>
<evidence type="ECO:0000313" key="6">
    <source>
        <dbReference type="EMBL" id="RYN30394.1"/>
    </source>
</evidence>
<dbReference type="EMBL" id="PDXF01000005">
    <property type="protein sequence ID" value="RYO07326.1"/>
    <property type="molecule type" value="Genomic_DNA"/>
</dbReference>
<evidence type="ECO:0000256" key="1">
    <source>
        <dbReference type="ARBA" id="ARBA00004141"/>
    </source>
</evidence>
<feature type="transmembrane region" description="Helical" evidence="5">
    <location>
        <begin position="70"/>
        <end position="94"/>
    </location>
</feature>
<evidence type="ECO:0000256" key="5">
    <source>
        <dbReference type="SAM" id="Phobius"/>
    </source>
</evidence>
<dbReference type="Proteomes" id="UP000292340">
    <property type="component" value="Unassembled WGS sequence"/>
</dbReference>
<evidence type="ECO:0000256" key="4">
    <source>
        <dbReference type="ARBA" id="ARBA00023136"/>
    </source>
</evidence>